<evidence type="ECO:0000256" key="3">
    <source>
        <dbReference type="ARBA" id="ARBA00012929"/>
    </source>
</evidence>
<dbReference type="SUPFAM" id="SSF51735">
    <property type="entry name" value="NAD(P)-binding Rossmann-fold domains"/>
    <property type="match status" value="1"/>
</dbReference>
<comment type="cofactor">
    <cofactor evidence="6">
        <name>Mg(2+)</name>
        <dbReference type="ChEBI" id="CHEBI:18420"/>
    </cofactor>
    <text evidence="6">Binds 1 Mg(2+) ion per monomer.</text>
</comment>
<dbReference type="InterPro" id="IPR029903">
    <property type="entry name" value="RmlD-like-bd"/>
</dbReference>
<reference evidence="9 10" key="1">
    <citation type="submission" date="2019-02" db="EMBL/GenBank/DDBJ databases">
        <title>Complete Genome Sequence and Methylome Analysis of Sphaerotilus natans subsp. sulfidivorans D-507.</title>
        <authorList>
            <person name="Fomenkov A."/>
            <person name="Gridneva E."/>
            <person name="Smolyakov D."/>
            <person name="Dubinina G."/>
            <person name="Vincze T."/>
            <person name="Grabovich M."/>
            <person name="Roberts R.J."/>
        </authorList>
    </citation>
    <scope>NUCLEOTIDE SEQUENCE [LARGE SCALE GENOMIC DNA]</scope>
    <source>
        <strain evidence="9 10">D-507</strain>
    </source>
</reference>
<dbReference type="AlphaFoldDB" id="A0A5C1Q0K3"/>
<dbReference type="GO" id="GO:0005829">
    <property type="term" value="C:cytosol"/>
    <property type="evidence" value="ECO:0007669"/>
    <property type="project" value="TreeGrafter"/>
</dbReference>
<comment type="pathway">
    <text evidence="1 6">Carbohydrate biosynthesis; dTDP-L-rhamnose biosynthesis.</text>
</comment>
<name>A0A5C1Q0K3_9BURK</name>
<protein>
    <recommendedName>
        <fullName evidence="4 6">dTDP-4-dehydrorhamnose reductase</fullName>
        <ecNumber evidence="3 6">1.1.1.133</ecNumber>
    </recommendedName>
</protein>
<evidence type="ECO:0000256" key="2">
    <source>
        <dbReference type="ARBA" id="ARBA00010944"/>
    </source>
</evidence>
<dbReference type="KEGG" id="snn:EWH46_12235"/>
<evidence type="ECO:0000256" key="1">
    <source>
        <dbReference type="ARBA" id="ARBA00004781"/>
    </source>
</evidence>
<dbReference type="Proteomes" id="UP000323522">
    <property type="component" value="Chromosome"/>
</dbReference>
<dbReference type="InterPro" id="IPR036291">
    <property type="entry name" value="NAD(P)-bd_dom_sf"/>
</dbReference>
<proteinExistence type="inferred from homology"/>
<dbReference type="InterPro" id="IPR005913">
    <property type="entry name" value="dTDP_dehydrorham_reduct"/>
</dbReference>
<accession>A0A5C1Q0K3</accession>
<evidence type="ECO:0000313" key="11">
    <source>
        <dbReference type="Proteomes" id="UP001549111"/>
    </source>
</evidence>
<keyword evidence="6 9" id="KW-0560">Oxidoreductase</keyword>
<comment type="function">
    <text evidence="6">Catalyzes the reduction of dTDP-6-deoxy-L-lyxo-4-hexulose to yield dTDP-L-rhamnose.</text>
</comment>
<dbReference type="GO" id="GO:0019305">
    <property type="term" value="P:dTDP-rhamnose biosynthetic process"/>
    <property type="evidence" value="ECO:0007669"/>
    <property type="project" value="UniProtKB-UniPathway"/>
</dbReference>
<dbReference type="NCBIfam" id="TIGR01214">
    <property type="entry name" value="rmlD"/>
    <property type="match status" value="1"/>
</dbReference>
<dbReference type="NCBIfam" id="NF007440">
    <property type="entry name" value="PRK09987.1"/>
    <property type="match status" value="1"/>
</dbReference>
<dbReference type="Gene3D" id="3.40.50.720">
    <property type="entry name" value="NAD(P)-binding Rossmann-like Domain"/>
    <property type="match status" value="1"/>
</dbReference>
<reference evidence="8 11" key="2">
    <citation type="submission" date="2024-06" db="EMBL/GenBank/DDBJ databases">
        <title>Genomic Encyclopedia of Type Strains, Phase IV (KMG-IV): sequencing the most valuable type-strain genomes for metagenomic binning, comparative biology and taxonomic classification.</title>
        <authorList>
            <person name="Goeker M."/>
        </authorList>
    </citation>
    <scope>NUCLEOTIDE SEQUENCE [LARGE SCALE GENOMIC DNA]</scope>
    <source>
        <strain evidence="8 11">D-501</strain>
    </source>
</reference>
<keyword evidence="11" id="KW-1185">Reference proteome</keyword>
<comment type="catalytic activity">
    <reaction evidence="5 6">
        <text>dTDP-beta-L-rhamnose + NADP(+) = dTDP-4-dehydro-beta-L-rhamnose + NADPH + H(+)</text>
        <dbReference type="Rhea" id="RHEA:21796"/>
        <dbReference type="ChEBI" id="CHEBI:15378"/>
        <dbReference type="ChEBI" id="CHEBI:57510"/>
        <dbReference type="ChEBI" id="CHEBI:57783"/>
        <dbReference type="ChEBI" id="CHEBI:58349"/>
        <dbReference type="ChEBI" id="CHEBI:62830"/>
        <dbReference type="EC" id="1.1.1.133"/>
    </reaction>
</comment>
<evidence type="ECO:0000256" key="6">
    <source>
        <dbReference type="RuleBase" id="RU364082"/>
    </source>
</evidence>
<dbReference type="RefSeq" id="WP_149504159.1">
    <property type="nucleotide sequence ID" value="NZ_CP035708.1"/>
</dbReference>
<dbReference type="OrthoDB" id="9803892at2"/>
<dbReference type="EMBL" id="JBEPLS010000008">
    <property type="protein sequence ID" value="MET3604668.1"/>
    <property type="molecule type" value="Genomic_DNA"/>
</dbReference>
<gene>
    <name evidence="8" type="ORF">ABIC99_002484</name>
    <name evidence="9" type="ORF">EWH46_12235</name>
</gene>
<dbReference type="Pfam" id="PF04321">
    <property type="entry name" value="RmlD_sub_bind"/>
    <property type="match status" value="1"/>
</dbReference>
<organism evidence="9 10">
    <name type="scientific">Sphaerotilus sulfidivorans</name>
    <dbReference type="NCBI Taxonomy" id="639200"/>
    <lineage>
        <taxon>Bacteria</taxon>
        <taxon>Pseudomonadati</taxon>
        <taxon>Pseudomonadota</taxon>
        <taxon>Betaproteobacteria</taxon>
        <taxon>Burkholderiales</taxon>
        <taxon>Sphaerotilaceae</taxon>
        <taxon>Sphaerotilus</taxon>
    </lineage>
</organism>
<dbReference type="GO" id="GO:0008831">
    <property type="term" value="F:dTDP-4-dehydrorhamnose reductase activity"/>
    <property type="evidence" value="ECO:0007669"/>
    <property type="project" value="UniProtKB-EC"/>
</dbReference>
<sequence>MKILLLGQGGQVGWELQRALAPLGEVVGLDHDSAANPGGLHGDFSRPEALAATVAAVKPDLIVNAAAHTAVDKAESEPELARAINATAPAVLARCAAETGAWLVHYSTDYVFDGSGDAARDEEAATGPLSVYGQTKLEGEALIRASGCRHLILRTSWVYAARGGNFARTMLRLAAERERLTVIDDQIGAPTGADLLADLTAQMVRTAMSTPAGSEIDLSGVYHAVAAGETSWHGYASFVIEQARQRGRDLKVQTIDPVPTSAFPTPARRPHNSRLSTQKLQQVFGLRLPPWQQGVERMLIEIL</sequence>
<comment type="similarity">
    <text evidence="2 6">Belongs to the dTDP-4-dehydrorhamnose reductase family.</text>
</comment>
<dbReference type="PANTHER" id="PTHR10491:SF4">
    <property type="entry name" value="METHIONINE ADENOSYLTRANSFERASE 2 SUBUNIT BETA"/>
    <property type="match status" value="1"/>
</dbReference>
<evidence type="ECO:0000313" key="8">
    <source>
        <dbReference type="EMBL" id="MET3604668.1"/>
    </source>
</evidence>
<dbReference type="CDD" id="cd05254">
    <property type="entry name" value="dTDP_HR_like_SDR_e"/>
    <property type="match status" value="1"/>
</dbReference>
<evidence type="ECO:0000313" key="10">
    <source>
        <dbReference type="Proteomes" id="UP000323522"/>
    </source>
</evidence>
<dbReference type="Proteomes" id="UP001549111">
    <property type="component" value="Unassembled WGS sequence"/>
</dbReference>
<dbReference type="EMBL" id="CP035708">
    <property type="protein sequence ID" value="QEN01475.1"/>
    <property type="molecule type" value="Genomic_DNA"/>
</dbReference>
<dbReference type="PANTHER" id="PTHR10491">
    <property type="entry name" value="DTDP-4-DEHYDRORHAMNOSE REDUCTASE"/>
    <property type="match status" value="1"/>
</dbReference>
<dbReference type="Gene3D" id="3.90.25.10">
    <property type="entry name" value="UDP-galactose 4-epimerase, domain 1"/>
    <property type="match status" value="1"/>
</dbReference>
<feature type="domain" description="RmlD-like substrate binding" evidence="7">
    <location>
        <begin position="1"/>
        <end position="301"/>
    </location>
</feature>
<evidence type="ECO:0000259" key="7">
    <source>
        <dbReference type="Pfam" id="PF04321"/>
    </source>
</evidence>
<evidence type="ECO:0000256" key="5">
    <source>
        <dbReference type="ARBA" id="ARBA00048200"/>
    </source>
</evidence>
<dbReference type="UniPathway" id="UPA00124"/>
<evidence type="ECO:0000256" key="4">
    <source>
        <dbReference type="ARBA" id="ARBA00017099"/>
    </source>
</evidence>
<dbReference type="EC" id="1.1.1.133" evidence="3 6"/>
<keyword evidence="6" id="KW-0521">NADP</keyword>
<evidence type="ECO:0000313" key="9">
    <source>
        <dbReference type="EMBL" id="QEN01475.1"/>
    </source>
</evidence>